<proteinExistence type="predicted"/>
<sequence>MADGEAAVRELVERDRDCTEKALAQMDLRRKINLLIGEWKAAGGGDVLPNVRDRMRLRSAKTSGSPLRVIASR</sequence>
<gene>
    <name evidence="1" type="ORF">BSZ18_18395</name>
</gene>
<protein>
    <submittedName>
        <fullName evidence="1">Uncharacterized protein</fullName>
    </submittedName>
</protein>
<reference evidence="1 2" key="1">
    <citation type="submission" date="2017-03" db="EMBL/GenBank/DDBJ databases">
        <title>Whole genome sequences of fourteen strains of Bradyrhizobium canariense and one strain of Bradyrhizobium japonicum isolated from Lupinus (Papilionoideae: Genisteae) species in Algeria.</title>
        <authorList>
            <person name="Crovadore J."/>
            <person name="Chekireb D."/>
            <person name="Brachmann A."/>
            <person name="Chablais R."/>
            <person name="Cochard B."/>
            <person name="Lefort F."/>
        </authorList>
    </citation>
    <scope>NUCLEOTIDE SEQUENCE [LARGE SCALE GENOMIC DNA]</scope>
    <source>
        <strain evidence="1 2">UBMA195</strain>
    </source>
</reference>
<dbReference type="OrthoDB" id="8255597at2"/>
<name>A0A1X3H6M1_9BRAD</name>
<comment type="caution">
    <text evidence="1">The sequence shown here is derived from an EMBL/GenBank/DDBJ whole genome shotgun (WGS) entry which is preliminary data.</text>
</comment>
<dbReference type="AlphaFoldDB" id="A0A1X3H6M1"/>
<accession>A0A1X3H6M1</accession>
<organism evidence="1 2">
    <name type="scientific">Bradyrhizobium canariense</name>
    <dbReference type="NCBI Taxonomy" id="255045"/>
    <lineage>
        <taxon>Bacteria</taxon>
        <taxon>Pseudomonadati</taxon>
        <taxon>Pseudomonadota</taxon>
        <taxon>Alphaproteobacteria</taxon>
        <taxon>Hyphomicrobiales</taxon>
        <taxon>Nitrobacteraceae</taxon>
        <taxon>Bradyrhizobium</taxon>
    </lineage>
</organism>
<dbReference type="EMBL" id="NAFI01000174">
    <property type="protein sequence ID" value="OSJ09108.1"/>
    <property type="molecule type" value="Genomic_DNA"/>
</dbReference>
<evidence type="ECO:0000313" key="2">
    <source>
        <dbReference type="Proteomes" id="UP000193553"/>
    </source>
</evidence>
<evidence type="ECO:0000313" key="1">
    <source>
        <dbReference type="EMBL" id="OSJ09108.1"/>
    </source>
</evidence>
<dbReference type="Proteomes" id="UP000193553">
    <property type="component" value="Unassembled WGS sequence"/>
</dbReference>
<dbReference type="RefSeq" id="WP_085361355.1">
    <property type="nucleotide sequence ID" value="NZ_NAFD01000189.1"/>
</dbReference>